<dbReference type="EMBL" id="JACNLL010000016">
    <property type="protein sequence ID" value="MBC8198625.1"/>
    <property type="molecule type" value="Genomic_DNA"/>
</dbReference>
<dbReference type="SUPFAM" id="SSF54631">
    <property type="entry name" value="CBS-domain pair"/>
    <property type="match status" value="1"/>
</dbReference>
<evidence type="ECO:0000259" key="3">
    <source>
        <dbReference type="PROSITE" id="PS51371"/>
    </source>
</evidence>
<name>A0A8J6N4M2_9BACT</name>
<dbReference type="InterPro" id="IPR046342">
    <property type="entry name" value="CBS_dom_sf"/>
</dbReference>
<feature type="domain" description="CBS" evidence="3">
    <location>
        <begin position="99"/>
        <end position="151"/>
    </location>
</feature>
<feature type="domain" description="CBS" evidence="3">
    <location>
        <begin position="20"/>
        <end position="79"/>
    </location>
</feature>
<dbReference type="SMART" id="SM00116">
    <property type="entry name" value="CBS"/>
    <property type="match status" value="2"/>
</dbReference>
<dbReference type="Pfam" id="PF00571">
    <property type="entry name" value="CBS"/>
    <property type="match status" value="2"/>
</dbReference>
<reference evidence="4 5" key="1">
    <citation type="submission" date="2020-08" db="EMBL/GenBank/DDBJ databases">
        <title>Bridging the membrane lipid divide: bacteria of the FCB group superphylum have the potential to synthesize archaeal ether lipids.</title>
        <authorList>
            <person name="Villanueva L."/>
            <person name="Von Meijenfeldt F.A.B."/>
            <person name="Westbye A.B."/>
            <person name="Yadav S."/>
            <person name="Hopmans E.C."/>
            <person name="Dutilh B.E."/>
            <person name="Sinninghe Damste J.S."/>
        </authorList>
    </citation>
    <scope>NUCLEOTIDE SEQUENCE [LARGE SCALE GENOMIC DNA]</scope>
    <source>
        <strain evidence="4">NIOZ-UU82</strain>
    </source>
</reference>
<gene>
    <name evidence="4" type="ORF">H8E80_01055</name>
</gene>
<dbReference type="InterPro" id="IPR000644">
    <property type="entry name" value="CBS_dom"/>
</dbReference>
<comment type="caution">
    <text evidence="4">The sequence shown here is derived from an EMBL/GenBank/DDBJ whole genome shotgun (WGS) entry which is preliminary data.</text>
</comment>
<protein>
    <submittedName>
        <fullName evidence="4">CBS domain-containing protein</fullName>
    </submittedName>
</protein>
<keyword evidence="1 2" id="KW-0129">CBS domain</keyword>
<evidence type="ECO:0000256" key="1">
    <source>
        <dbReference type="ARBA" id="ARBA00023122"/>
    </source>
</evidence>
<dbReference type="PANTHER" id="PTHR43080">
    <property type="entry name" value="CBS DOMAIN-CONTAINING PROTEIN CBSX3, MITOCHONDRIAL"/>
    <property type="match status" value="1"/>
</dbReference>
<evidence type="ECO:0000313" key="4">
    <source>
        <dbReference type="EMBL" id="MBC8198625.1"/>
    </source>
</evidence>
<dbReference type="InterPro" id="IPR051257">
    <property type="entry name" value="Diverse_CBS-Domain"/>
</dbReference>
<proteinExistence type="predicted"/>
<organism evidence="4 5">
    <name type="scientific">Candidatus Desulfaltia bathyphila</name>
    <dbReference type="NCBI Taxonomy" id="2841697"/>
    <lineage>
        <taxon>Bacteria</taxon>
        <taxon>Pseudomonadati</taxon>
        <taxon>Thermodesulfobacteriota</taxon>
        <taxon>Desulfobacteria</taxon>
        <taxon>Desulfobacterales</taxon>
        <taxon>Desulfobacterales incertae sedis</taxon>
        <taxon>Candidatus Desulfaltia</taxon>
    </lineage>
</organism>
<evidence type="ECO:0000256" key="2">
    <source>
        <dbReference type="PROSITE-ProRule" id="PRU00703"/>
    </source>
</evidence>
<dbReference type="Gene3D" id="3.10.580.10">
    <property type="entry name" value="CBS-domain"/>
    <property type="match status" value="1"/>
</dbReference>
<sequence>MNRVEKVTENTKVAELVALLKKRRVPLIHENASIKEVVDIMISFEHRRLLYVVDDEKKLAGLISLGTLAKHVFFPSHEPQIHPRFLINMITAETAKDIMKRKTVVATENEQVGIVLKKMIRTNVHEMPVVDDEKRVVADITLIDLLRFLVK</sequence>
<evidence type="ECO:0000313" key="5">
    <source>
        <dbReference type="Proteomes" id="UP000603545"/>
    </source>
</evidence>
<dbReference type="AlphaFoldDB" id="A0A8J6N4M2"/>
<dbReference type="Proteomes" id="UP000603545">
    <property type="component" value="Unassembled WGS sequence"/>
</dbReference>
<dbReference type="PROSITE" id="PS51371">
    <property type="entry name" value="CBS"/>
    <property type="match status" value="2"/>
</dbReference>
<dbReference type="PANTHER" id="PTHR43080:SF2">
    <property type="entry name" value="CBS DOMAIN-CONTAINING PROTEIN"/>
    <property type="match status" value="1"/>
</dbReference>
<accession>A0A8J6N4M2</accession>